<protein>
    <recommendedName>
        <fullName evidence="3">DUF4160 domain-containing protein</fullName>
    </recommendedName>
</protein>
<dbReference type="RefSeq" id="WP_188850055.1">
    <property type="nucleotide sequence ID" value="NZ_BMJJ01000003.1"/>
</dbReference>
<accession>A0A917D9J9</accession>
<dbReference type="Pfam" id="PF13711">
    <property type="entry name" value="DUF4160"/>
    <property type="match status" value="1"/>
</dbReference>
<evidence type="ECO:0008006" key="3">
    <source>
        <dbReference type="Google" id="ProtNLM"/>
    </source>
</evidence>
<proteinExistence type="predicted"/>
<reference evidence="1" key="2">
    <citation type="submission" date="2020-09" db="EMBL/GenBank/DDBJ databases">
        <authorList>
            <person name="Sun Q."/>
            <person name="Zhou Y."/>
        </authorList>
    </citation>
    <scope>NUCLEOTIDE SEQUENCE</scope>
    <source>
        <strain evidence="1">CGMCC 1.15493</strain>
    </source>
</reference>
<name>A0A917D9J9_9HYPH</name>
<sequence>MVTVLRALGLSVRIYKDDHPPAHVHVRYGGGMAKIDLAGPENLPILVWTRGLNSADARHVLDYVAENRPYLLARWEEIHGA</sequence>
<comment type="caution">
    <text evidence="1">The sequence shown here is derived from an EMBL/GenBank/DDBJ whole genome shotgun (WGS) entry which is preliminary data.</text>
</comment>
<gene>
    <name evidence="1" type="ORF">GCM10011335_15970</name>
</gene>
<dbReference type="InterPro" id="IPR025427">
    <property type="entry name" value="DUF4160"/>
</dbReference>
<organism evidence="1 2">
    <name type="scientific">Aureimonas glaciei</name>
    <dbReference type="NCBI Taxonomy" id="1776957"/>
    <lineage>
        <taxon>Bacteria</taxon>
        <taxon>Pseudomonadati</taxon>
        <taxon>Pseudomonadota</taxon>
        <taxon>Alphaproteobacteria</taxon>
        <taxon>Hyphomicrobiales</taxon>
        <taxon>Aurantimonadaceae</taxon>
        <taxon>Aureimonas</taxon>
    </lineage>
</organism>
<evidence type="ECO:0000313" key="2">
    <source>
        <dbReference type="Proteomes" id="UP000613160"/>
    </source>
</evidence>
<dbReference type="Proteomes" id="UP000613160">
    <property type="component" value="Unassembled WGS sequence"/>
</dbReference>
<dbReference type="AlphaFoldDB" id="A0A917D9J9"/>
<reference evidence="1" key="1">
    <citation type="journal article" date="2014" name="Int. J. Syst. Evol. Microbiol.">
        <title>Complete genome sequence of Corynebacterium casei LMG S-19264T (=DSM 44701T), isolated from a smear-ripened cheese.</title>
        <authorList>
            <consortium name="US DOE Joint Genome Institute (JGI-PGF)"/>
            <person name="Walter F."/>
            <person name="Albersmeier A."/>
            <person name="Kalinowski J."/>
            <person name="Ruckert C."/>
        </authorList>
    </citation>
    <scope>NUCLEOTIDE SEQUENCE</scope>
    <source>
        <strain evidence="1">CGMCC 1.15493</strain>
    </source>
</reference>
<dbReference type="EMBL" id="BMJJ01000003">
    <property type="protein sequence ID" value="GGD14010.1"/>
    <property type="molecule type" value="Genomic_DNA"/>
</dbReference>
<evidence type="ECO:0000313" key="1">
    <source>
        <dbReference type="EMBL" id="GGD14010.1"/>
    </source>
</evidence>
<keyword evidence="2" id="KW-1185">Reference proteome</keyword>